<dbReference type="GeneID" id="119743226"/>
<dbReference type="InterPro" id="IPR050182">
    <property type="entry name" value="Cytochrome_P450_fam2"/>
</dbReference>
<dbReference type="Proteomes" id="UP000887568">
    <property type="component" value="Unplaced"/>
</dbReference>
<dbReference type="EnsemblMetazoa" id="XM_038219616.1">
    <property type="protein sequence ID" value="XP_038075544.1"/>
    <property type="gene ID" value="LOC119743226"/>
</dbReference>
<dbReference type="GO" id="GO:0005506">
    <property type="term" value="F:iron ion binding"/>
    <property type="evidence" value="ECO:0007669"/>
    <property type="project" value="InterPro"/>
</dbReference>
<dbReference type="Pfam" id="PF00067">
    <property type="entry name" value="p450"/>
    <property type="match status" value="1"/>
</dbReference>
<dbReference type="InterPro" id="IPR002401">
    <property type="entry name" value="Cyt_P450_E_grp-I"/>
</dbReference>
<evidence type="ECO:0000256" key="6">
    <source>
        <dbReference type="ARBA" id="ARBA00023136"/>
    </source>
</evidence>
<proteinExistence type="inferred from homology"/>
<dbReference type="GO" id="GO:0016712">
    <property type="term" value="F:oxidoreductase activity, acting on paired donors, with incorporation or reduction of molecular oxygen, reduced flavin or flavoprotein as one donor, and incorporation of one atom of oxygen"/>
    <property type="evidence" value="ECO:0007669"/>
    <property type="project" value="TreeGrafter"/>
</dbReference>
<feature type="transmembrane region" description="Helical" evidence="9">
    <location>
        <begin position="12"/>
        <end position="32"/>
    </location>
</feature>
<dbReference type="GO" id="GO:0006082">
    <property type="term" value="P:organic acid metabolic process"/>
    <property type="evidence" value="ECO:0007669"/>
    <property type="project" value="TreeGrafter"/>
</dbReference>
<dbReference type="InterPro" id="IPR036396">
    <property type="entry name" value="Cyt_P450_sf"/>
</dbReference>
<evidence type="ECO:0000313" key="10">
    <source>
        <dbReference type="EnsemblMetazoa" id="XP_038075544.1"/>
    </source>
</evidence>
<evidence type="ECO:0000313" key="11">
    <source>
        <dbReference type="Proteomes" id="UP000887568"/>
    </source>
</evidence>
<comment type="cofactor">
    <cofactor evidence="7">
        <name>heme</name>
        <dbReference type="ChEBI" id="CHEBI:30413"/>
    </cofactor>
</comment>
<keyword evidence="6 9" id="KW-0472">Membrane</keyword>
<dbReference type="GO" id="GO:0008395">
    <property type="term" value="F:steroid hydroxylase activity"/>
    <property type="evidence" value="ECO:0007669"/>
    <property type="project" value="TreeGrafter"/>
</dbReference>
<accession>A0A914BHH3</accession>
<dbReference type="OrthoDB" id="3934656at2759"/>
<dbReference type="PANTHER" id="PTHR24300:SF403">
    <property type="entry name" value="CYTOCHROME P450 306A1"/>
    <property type="match status" value="1"/>
</dbReference>
<comment type="similarity">
    <text evidence="2 8">Belongs to the cytochrome P450 family.</text>
</comment>
<keyword evidence="9" id="KW-0812">Transmembrane</keyword>
<dbReference type="PANTHER" id="PTHR24300">
    <property type="entry name" value="CYTOCHROME P450 508A4-RELATED"/>
    <property type="match status" value="1"/>
</dbReference>
<evidence type="ECO:0000256" key="8">
    <source>
        <dbReference type="RuleBase" id="RU000461"/>
    </source>
</evidence>
<evidence type="ECO:0000256" key="5">
    <source>
        <dbReference type="ARBA" id="ARBA00023004"/>
    </source>
</evidence>
<dbReference type="GO" id="GO:0020037">
    <property type="term" value="F:heme binding"/>
    <property type="evidence" value="ECO:0007669"/>
    <property type="project" value="InterPro"/>
</dbReference>
<evidence type="ECO:0000256" key="3">
    <source>
        <dbReference type="ARBA" id="ARBA00022723"/>
    </source>
</evidence>
<keyword evidence="8" id="KW-0503">Monooxygenase</keyword>
<sequence>MRIGMAASLLDVLDSRTVLICLVVFLLVSWIVRRRRSSVSGTLPPGPWGWPLIGNLPSLAFASNAEEPYEVFMRMAKQYGPVFSLNILGQRMVVVHGYKAIREAFNNPILSDRPELHILRNLFNGAEGVATASGDTWREQRKLILNVFRNFGVGQARFEDQIATEAGHLVSEMKGLQGQAFNPVHLFGNAVSNVISSVVLGRRYDYDDPAFQRVLASMDRSMELIGAGAAMQLLPFVNRLGFLPNIKEMTATMKFVMDFVMDIVKKHQSDCYSEEPRDLMDVYLREMRSKEERNIPTHLSVMNLVLVVSDLFVAGTETTANTLRWGLLFMMLHPEIQSRVQQELDTVVGRERLPQLADRRNLPYTEAVILELERRGNVVPLGLPHKAAADTTLAGYTVPKGSLVVANHWALNIDSEVFPDPLVFNPERFLNDDGEVTKPEELIPFSTGRRICLGEQLAKMELFIFFTYLLHQFTFKKPEGSPPLSLKGYLGITLAPTPFQVCALPR</sequence>
<organism evidence="10 11">
    <name type="scientific">Patiria miniata</name>
    <name type="common">Bat star</name>
    <name type="synonym">Asterina miniata</name>
    <dbReference type="NCBI Taxonomy" id="46514"/>
    <lineage>
        <taxon>Eukaryota</taxon>
        <taxon>Metazoa</taxon>
        <taxon>Echinodermata</taxon>
        <taxon>Eleutherozoa</taxon>
        <taxon>Asterozoa</taxon>
        <taxon>Asteroidea</taxon>
        <taxon>Valvatacea</taxon>
        <taxon>Valvatida</taxon>
        <taxon>Asterinidae</taxon>
        <taxon>Patiria</taxon>
    </lineage>
</organism>
<keyword evidence="3 7" id="KW-0479">Metal-binding</keyword>
<dbReference type="RefSeq" id="XP_038075544.1">
    <property type="nucleotide sequence ID" value="XM_038219616.1"/>
</dbReference>
<keyword evidence="5 7" id="KW-0408">Iron</keyword>
<evidence type="ECO:0000256" key="9">
    <source>
        <dbReference type="SAM" id="Phobius"/>
    </source>
</evidence>
<keyword evidence="9" id="KW-1133">Transmembrane helix</keyword>
<dbReference type="PRINTS" id="PR00463">
    <property type="entry name" value="EP450I"/>
</dbReference>
<dbReference type="FunFam" id="1.10.630.10:FF:000004">
    <property type="entry name" value="cytochrome P450 2D15 isoform X1"/>
    <property type="match status" value="1"/>
</dbReference>
<dbReference type="GO" id="GO:0005737">
    <property type="term" value="C:cytoplasm"/>
    <property type="evidence" value="ECO:0007669"/>
    <property type="project" value="TreeGrafter"/>
</dbReference>
<evidence type="ECO:0000256" key="2">
    <source>
        <dbReference type="ARBA" id="ARBA00010617"/>
    </source>
</evidence>
<comment type="subcellular location">
    <subcellularLocation>
        <location evidence="1">Membrane</location>
    </subcellularLocation>
</comment>
<dbReference type="Gene3D" id="1.10.630.10">
    <property type="entry name" value="Cytochrome P450"/>
    <property type="match status" value="1"/>
</dbReference>
<dbReference type="PRINTS" id="PR00385">
    <property type="entry name" value="P450"/>
</dbReference>
<name>A0A914BHH3_PATMI</name>
<dbReference type="AlphaFoldDB" id="A0A914BHH3"/>
<evidence type="ECO:0000256" key="7">
    <source>
        <dbReference type="PIRSR" id="PIRSR602401-1"/>
    </source>
</evidence>
<keyword evidence="7 8" id="KW-0349">Heme</keyword>
<dbReference type="GO" id="GO:0006805">
    <property type="term" value="P:xenobiotic metabolic process"/>
    <property type="evidence" value="ECO:0007669"/>
    <property type="project" value="TreeGrafter"/>
</dbReference>
<reference evidence="10" key="1">
    <citation type="submission" date="2022-11" db="UniProtKB">
        <authorList>
            <consortium name="EnsemblMetazoa"/>
        </authorList>
    </citation>
    <scope>IDENTIFICATION</scope>
</reference>
<keyword evidence="11" id="KW-1185">Reference proteome</keyword>
<feature type="binding site" description="axial binding residue" evidence="7">
    <location>
        <position position="452"/>
    </location>
    <ligand>
        <name>heme</name>
        <dbReference type="ChEBI" id="CHEBI:30413"/>
    </ligand>
    <ligandPart>
        <name>Fe</name>
        <dbReference type="ChEBI" id="CHEBI:18248"/>
    </ligandPart>
</feature>
<dbReference type="OMA" id="HWALNID"/>
<dbReference type="InterPro" id="IPR001128">
    <property type="entry name" value="Cyt_P450"/>
</dbReference>
<dbReference type="InterPro" id="IPR017972">
    <property type="entry name" value="Cyt_P450_CS"/>
</dbReference>
<keyword evidence="4 8" id="KW-0560">Oxidoreductase</keyword>
<dbReference type="GO" id="GO:0016020">
    <property type="term" value="C:membrane"/>
    <property type="evidence" value="ECO:0007669"/>
    <property type="project" value="UniProtKB-SubCell"/>
</dbReference>
<dbReference type="PROSITE" id="PS00086">
    <property type="entry name" value="CYTOCHROME_P450"/>
    <property type="match status" value="1"/>
</dbReference>
<evidence type="ECO:0000256" key="1">
    <source>
        <dbReference type="ARBA" id="ARBA00004370"/>
    </source>
</evidence>
<evidence type="ECO:0000256" key="4">
    <source>
        <dbReference type="ARBA" id="ARBA00023002"/>
    </source>
</evidence>
<dbReference type="SUPFAM" id="SSF48264">
    <property type="entry name" value="Cytochrome P450"/>
    <property type="match status" value="1"/>
</dbReference>
<protein>
    <submittedName>
        <fullName evidence="10">Uncharacterized protein</fullName>
    </submittedName>
</protein>